<keyword evidence="2" id="KW-1185">Reference proteome</keyword>
<gene>
    <name evidence="1" type="ORF">NM208_g6262</name>
</gene>
<organism evidence="1 2">
    <name type="scientific">Fusarium decemcellulare</name>
    <dbReference type="NCBI Taxonomy" id="57161"/>
    <lineage>
        <taxon>Eukaryota</taxon>
        <taxon>Fungi</taxon>
        <taxon>Dikarya</taxon>
        <taxon>Ascomycota</taxon>
        <taxon>Pezizomycotina</taxon>
        <taxon>Sordariomycetes</taxon>
        <taxon>Hypocreomycetidae</taxon>
        <taxon>Hypocreales</taxon>
        <taxon>Nectriaceae</taxon>
        <taxon>Fusarium</taxon>
        <taxon>Fusarium decemcellulare species complex</taxon>
    </lineage>
</organism>
<sequence>MSFFESYHTTSAASLIMSSFEKHEKHYKEAYTEIPIVKTDGEWTALHWAARRGYVDVVSLLLETPSTNAHLLDAKADINANDALNRTPLYLACWGGYLPVVRFLLSQGADPDSKNIHGMTALHCATKAGNIDLVQEIINDCHQRTADLNIVDTLGLTALDEAIRKKHKPIEQILRAQGATTQSMTRVSVSYQSSYRWLGSIASLVAVADGAVILIVDSAWT</sequence>
<protein>
    <submittedName>
        <fullName evidence="1">Uncharacterized protein</fullName>
    </submittedName>
</protein>
<dbReference type="Proteomes" id="UP001148629">
    <property type="component" value="Unassembled WGS sequence"/>
</dbReference>
<evidence type="ECO:0000313" key="2">
    <source>
        <dbReference type="Proteomes" id="UP001148629"/>
    </source>
</evidence>
<dbReference type="EMBL" id="JANRMS010000572">
    <property type="protein sequence ID" value="KAJ3537555.1"/>
    <property type="molecule type" value="Genomic_DNA"/>
</dbReference>
<comment type="caution">
    <text evidence="1">The sequence shown here is derived from an EMBL/GenBank/DDBJ whole genome shotgun (WGS) entry which is preliminary data.</text>
</comment>
<evidence type="ECO:0000313" key="1">
    <source>
        <dbReference type="EMBL" id="KAJ3537555.1"/>
    </source>
</evidence>
<proteinExistence type="predicted"/>
<name>A0ACC1SDV1_9HYPO</name>
<reference evidence="1" key="1">
    <citation type="submission" date="2022-08" db="EMBL/GenBank/DDBJ databases">
        <title>Genome Sequence of Fusarium decemcellulare.</title>
        <authorList>
            <person name="Buettner E."/>
        </authorList>
    </citation>
    <scope>NUCLEOTIDE SEQUENCE</scope>
    <source>
        <strain evidence="1">Babe19</strain>
    </source>
</reference>
<accession>A0ACC1SDV1</accession>